<dbReference type="PANTHER" id="PTHR21054:SF2">
    <property type="entry name" value="MIP04191P"/>
    <property type="match status" value="1"/>
</dbReference>
<dbReference type="PROSITE" id="PS51752">
    <property type="entry name" value="JACALIN_LECTIN"/>
    <property type="match status" value="1"/>
</dbReference>
<dbReference type="Proteomes" id="UP001165083">
    <property type="component" value="Unassembled WGS sequence"/>
</dbReference>
<gene>
    <name evidence="2" type="ORF">Plil01_000792700</name>
</gene>
<dbReference type="InterPro" id="IPR036404">
    <property type="entry name" value="Jacalin-like_lectin_dom_sf"/>
</dbReference>
<dbReference type="SUPFAM" id="SSF51101">
    <property type="entry name" value="Mannose-binding lectins"/>
    <property type="match status" value="2"/>
</dbReference>
<evidence type="ECO:0000313" key="3">
    <source>
        <dbReference type="Proteomes" id="UP001165083"/>
    </source>
</evidence>
<proteinExistence type="predicted"/>
<sequence length="682" mass="75848">MYAALEDESPRGLRGLCCLRWTSSAPAIKLLNLQDGELLSHPLVLLDGVVTARGDDLFVAARLHDESATLWPVAKSSGRFKALVLLPRPGNFVVSLEVAGATRHVRVEYAPPQDTPYQVKFHFHRHQDEQPEPSPEDHEALQKLRFNVLVLQLAVAEMLRAAGKRRTFALQLAADGLPEVEMLQSCSFDGEDRIDKVSEAVEEDYNGVEFKHVIVTEGAGGNKCEQGEDIAIFDSAGLQSWPSCLREVSASCLSGQADENASFVSGIDELLHVLLSMFDEKLAEHHPFHVNRVLCAYEADPNSTLDSFQEVDTQGWLKLNYTALREVKEHGSLHLNTKSARKLLQCSWIWSPETVRMYGPVGTSKCESDLDILEEVAISAEMDPDEELQAVFLDAGTSLNDIQNFFRREIASRGELRSERNDDWFVLVDGEYIMRVDVCASSWIEGIQIHTNLRSSRWYGNTSGQKHEFKGPPGWYVATFFGSSSDSHVMTLGVKCLPLSAPLKARSEWPKESPHNDCPVKFFPAAGKALEHGPKTQFIMMPDIIAAVVVRCNTYVEAPFRVLTPDEVDVNCRDPTAYHSNDHVFKLFPGEQITKVETSSGHYLDAVRFTTTQRVSPWYGSGYGVDSSTVECPVNHDVCGFHGTHGKKFVGALGILYHAKAIPSPSHAEKNGRHAFERSLTR</sequence>
<feature type="domain" description="Jacalin-type lectin" evidence="1">
    <location>
        <begin position="352"/>
        <end position="498"/>
    </location>
</feature>
<evidence type="ECO:0000259" key="1">
    <source>
        <dbReference type="PROSITE" id="PS51752"/>
    </source>
</evidence>
<protein>
    <submittedName>
        <fullName evidence="2">Unnamed protein product</fullName>
    </submittedName>
</protein>
<dbReference type="AlphaFoldDB" id="A0A9W6WXR4"/>
<dbReference type="Gene3D" id="2.100.10.30">
    <property type="entry name" value="Jacalin-like lectin domain"/>
    <property type="match status" value="2"/>
</dbReference>
<comment type="caution">
    <text evidence="2">The sequence shown here is derived from an EMBL/GenBank/DDBJ whole genome shotgun (WGS) entry which is preliminary data.</text>
</comment>
<organism evidence="2 3">
    <name type="scientific">Phytophthora lilii</name>
    <dbReference type="NCBI Taxonomy" id="2077276"/>
    <lineage>
        <taxon>Eukaryota</taxon>
        <taxon>Sar</taxon>
        <taxon>Stramenopiles</taxon>
        <taxon>Oomycota</taxon>
        <taxon>Peronosporomycetes</taxon>
        <taxon>Peronosporales</taxon>
        <taxon>Peronosporaceae</taxon>
        <taxon>Phytophthora</taxon>
    </lineage>
</organism>
<dbReference type="PANTHER" id="PTHR21054">
    <property type="entry name" value="ZINC METALLOPROTEINASE-RELATED"/>
    <property type="match status" value="1"/>
</dbReference>
<dbReference type="InterPro" id="IPR001229">
    <property type="entry name" value="Jacalin-like_lectin_dom"/>
</dbReference>
<accession>A0A9W6WXR4</accession>
<dbReference type="Pfam" id="PF12044">
    <property type="entry name" value="Metallopep"/>
    <property type="match status" value="1"/>
</dbReference>
<evidence type="ECO:0000313" key="2">
    <source>
        <dbReference type="EMBL" id="GMF20427.1"/>
    </source>
</evidence>
<dbReference type="InterPro" id="IPR053002">
    <property type="entry name" value="Metalloproteinase_M10B"/>
</dbReference>
<dbReference type="Pfam" id="PF01419">
    <property type="entry name" value="Jacalin"/>
    <property type="match status" value="2"/>
</dbReference>
<dbReference type="InterPro" id="IPR021917">
    <property type="entry name" value="Unchr_Zn-peptidase-like"/>
</dbReference>
<keyword evidence="3" id="KW-1185">Reference proteome</keyword>
<name>A0A9W6WXR4_9STRA</name>
<dbReference type="OrthoDB" id="74460at2759"/>
<reference evidence="2" key="1">
    <citation type="submission" date="2023-04" db="EMBL/GenBank/DDBJ databases">
        <title>Phytophthora lilii NBRC 32176.</title>
        <authorList>
            <person name="Ichikawa N."/>
            <person name="Sato H."/>
            <person name="Tonouchi N."/>
        </authorList>
    </citation>
    <scope>NUCLEOTIDE SEQUENCE</scope>
    <source>
        <strain evidence="2">NBRC 32176</strain>
    </source>
</reference>
<dbReference type="EMBL" id="BSXW01000375">
    <property type="protein sequence ID" value="GMF20427.1"/>
    <property type="molecule type" value="Genomic_DNA"/>
</dbReference>